<sequence length="258" mass="27569">MAGTLVGGTAIVTRAGSATGRAIALAFARDGCSNLAIGDQDSTSLEETVSLLRKQYNTLNLLHSEVNFNNEASISRFMQSIVDKFGRIDFAASLATHEPPATGAHEVEEREFDLAFENNQKSIFFCSKAILGHMIKQEPLEGQITRGSIVNVASIASTAALPGMHVYSATMGGVYGLSKTDAYDYATDRIRVNVVSPLMFSQPSLSALLDEHPFGRYTLPEDVANAVAFLVGPRADFISGITLPVDGGYHLKTGGPPR</sequence>
<dbReference type="AlphaFoldDB" id="A0A0D2GJ18"/>
<dbReference type="Proteomes" id="UP000053029">
    <property type="component" value="Unassembled WGS sequence"/>
</dbReference>
<proteinExistence type="inferred from homology"/>
<comment type="similarity">
    <text evidence="1">Belongs to the short-chain dehydrogenases/reductases (SDR) family.</text>
</comment>
<dbReference type="PANTHER" id="PTHR24321:SF12">
    <property type="entry name" value="SHORT-CHAIN DEHYDROGENASE_REDUCTASE FAMILY, PUTATIVE (AFU_ORTHOLOGUE AFUA_5G14340)-RELATED"/>
    <property type="match status" value="1"/>
</dbReference>
<dbReference type="GO" id="GO:0016491">
    <property type="term" value="F:oxidoreductase activity"/>
    <property type="evidence" value="ECO:0007669"/>
    <property type="project" value="UniProtKB-KW"/>
</dbReference>
<organism evidence="3 4">
    <name type="scientific">Fonsecaea pedrosoi CBS 271.37</name>
    <dbReference type="NCBI Taxonomy" id="1442368"/>
    <lineage>
        <taxon>Eukaryota</taxon>
        <taxon>Fungi</taxon>
        <taxon>Dikarya</taxon>
        <taxon>Ascomycota</taxon>
        <taxon>Pezizomycotina</taxon>
        <taxon>Eurotiomycetes</taxon>
        <taxon>Chaetothyriomycetidae</taxon>
        <taxon>Chaetothyriales</taxon>
        <taxon>Herpotrichiellaceae</taxon>
        <taxon>Fonsecaea</taxon>
    </lineage>
</organism>
<dbReference type="Gene3D" id="3.40.50.720">
    <property type="entry name" value="NAD(P)-binding Rossmann-like Domain"/>
    <property type="match status" value="1"/>
</dbReference>
<accession>A0A0D2GJ18</accession>
<keyword evidence="2" id="KW-0560">Oxidoreductase</keyword>
<dbReference type="InterPro" id="IPR002347">
    <property type="entry name" value="SDR_fam"/>
</dbReference>
<dbReference type="RefSeq" id="XP_013284631.1">
    <property type="nucleotide sequence ID" value="XM_013429177.1"/>
</dbReference>
<keyword evidence="4" id="KW-1185">Reference proteome</keyword>
<dbReference type="EMBL" id="KN846972">
    <property type="protein sequence ID" value="KIW80823.1"/>
    <property type="molecule type" value="Genomic_DNA"/>
</dbReference>
<dbReference type="STRING" id="1442368.A0A0D2GJ18"/>
<gene>
    <name evidence="3" type="ORF">Z517_07440</name>
</gene>
<dbReference type="SUPFAM" id="SSF51735">
    <property type="entry name" value="NAD(P)-binding Rossmann-fold domains"/>
    <property type="match status" value="1"/>
</dbReference>
<dbReference type="PRINTS" id="PR00081">
    <property type="entry name" value="GDHRDH"/>
</dbReference>
<reference evidence="3 4" key="1">
    <citation type="submission" date="2015-01" db="EMBL/GenBank/DDBJ databases">
        <title>The Genome Sequence of Fonsecaea pedrosoi CBS 271.37.</title>
        <authorList>
            <consortium name="The Broad Institute Genomics Platform"/>
            <person name="Cuomo C."/>
            <person name="de Hoog S."/>
            <person name="Gorbushina A."/>
            <person name="Stielow B."/>
            <person name="Teixiera M."/>
            <person name="Abouelleil A."/>
            <person name="Chapman S.B."/>
            <person name="Priest M."/>
            <person name="Young S.K."/>
            <person name="Wortman J."/>
            <person name="Nusbaum C."/>
            <person name="Birren B."/>
        </authorList>
    </citation>
    <scope>NUCLEOTIDE SEQUENCE [LARGE SCALE GENOMIC DNA]</scope>
    <source>
        <strain evidence="3 4">CBS 271.37</strain>
    </source>
</reference>
<dbReference type="OrthoDB" id="5840532at2759"/>
<evidence type="ECO:0000313" key="4">
    <source>
        <dbReference type="Proteomes" id="UP000053029"/>
    </source>
</evidence>
<dbReference type="VEuPathDB" id="FungiDB:Z517_07440"/>
<dbReference type="GeneID" id="25306930"/>
<protein>
    <submittedName>
        <fullName evidence="3">Uncharacterized protein</fullName>
    </submittedName>
</protein>
<dbReference type="InterPro" id="IPR036291">
    <property type="entry name" value="NAD(P)-bd_dom_sf"/>
</dbReference>
<name>A0A0D2GJ18_9EURO</name>
<evidence type="ECO:0000256" key="1">
    <source>
        <dbReference type="ARBA" id="ARBA00006484"/>
    </source>
</evidence>
<dbReference type="PANTHER" id="PTHR24321">
    <property type="entry name" value="DEHYDROGENASES, SHORT CHAIN"/>
    <property type="match status" value="1"/>
</dbReference>
<evidence type="ECO:0000313" key="3">
    <source>
        <dbReference type="EMBL" id="KIW80823.1"/>
    </source>
</evidence>
<dbReference type="HOGENOM" id="CLU_010194_1_0_1"/>
<evidence type="ECO:0000256" key="2">
    <source>
        <dbReference type="ARBA" id="ARBA00023002"/>
    </source>
</evidence>
<dbReference type="Pfam" id="PF13561">
    <property type="entry name" value="adh_short_C2"/>
    <property type="match status" value="1"/>
</dbReference>
<dbReference type="CDD" id="cd05233">
    <property type="entry name" value="SDR_c"/>
    <property type="match status" value="1"/>
</dbReference>